<dbReference type="Proteomes" id="UP000436858">
    <property type="component" value="Unassembled WGS sequence"/>
</dbReference>
<dbReference type="AlphaFoldDB" id="A0A0N7I9V8"/>
<proteinExistence type="predicted"/>
<evidence type="ECO:0000313" key="7">
    <source>
        <dbReference type="Proteomes" id="UP000436858"/>
    </source>
</evidence>
<dbReference type="EMBL" id="CP083681">
    <property type="protein sequence ID" value="UYU72027.1"/>
    <property type="molecule type" value="Genomic_DNA"/>
</dbReference>
<dbReference type="EMBL" id="WCRW01000001">
    <property type="protein sequence ID" value="KAB4458495.1"/>
    <property type="molecule type" value="Genomic_DNA"/>
</dbReference>
<dbReference type="EMBL" id="WCRY01000014">
    <property type="protein sequence ID" value="KAB4480458.1"/>
    <property type="molecule type" value="Genomic_DNA"/>
</dbReference>
<dbReference type="EMBL" id="QROV01000058">
    <property type="protein sequence ID" value="RHL52214.1"/>
    <property type="molecule type" value="Genomic_DNA"/>
</dbReference>
<evidence type="ECO:0000313" key="5">
    <source>
        <dbReference type="Proteomes" id="UP000283616"/>
    </source>
</evidence>
<organism evidence="2 7">
    <name type="scientific">Bacteroides thetaiotaomicron</name>
    <dbReference type="NCBI Taxonomy" id="818"/>
    <lineage>
        <taxon>Bacteria</taxon>
        <taxon>Pseudomonadati</taxon>
        <taxon>Bacteroidota</taxon>
        <taxon>Bacteroidia</taxon>
        <taxon>Bacteroidales</taxon>
        <taxon>Bacteroidaceae</taxon>
        <taxon>Bacteroides</taxon>
    </lineage>
</organism>
<dbReference type="GeneID" id="75113198"/>
<evidence type="ECO:0000313" key="4">
    <source>
        <dbReference type="EMBL" id="UYU72027.1"/>
    </source>
</evidence>
<dbReference type="Proteomes" id="UP000283616">
    <property type="component" value="Unassembled WGS sequence"/>
</dbReference>
<evidence type="ECO:0000313" key="6">
    <source>
        <dbReference type="Proteomes" id="UP000436825"/>
    </source>
</evidence>
<name>A0A0N7I9V8_BACT4</name>
<protein>
    <submittedName>
        <fullName evidence="4">DUF1566 domain-containing protein</fullName>
    </submittedName>
</protein>
<accession>A0A0N7I9V8</accession>
<dbReference type="KEGG" id="btho:Btheta7330_01606"/>
<reference evidence="6 7" key="2">
    <citation type="journal article" date="2019" name="Nat. Med.">
        <title>A library of human gut bacterial isolates paired with longitudinal multiomics data enables mechanistic microbiome research.</title>
        <authorList>
            <person name="Poyet M."/>
            <person name="Groussin M."/>
            <person name="Gibbons S.M."/>
            <person name="Avila-Pacheco J."/>
            <person name="Jiang X."/>
            <person name="Kearney S.M."/>
            <person name="Perrotta A.R."/>
            <person name="Berdy B."/>
            <person name="Zhao S."/>
            <person name="Lieberman T.D."/>
            <person name="Swanson P.K."/>
            <person name="Smith M."/>
            <person name="Roesemann S."/>
            <person name="Alexander J.E."/>
            <person name="Rich S.A."/>
            <person name="Livny J."/>
            <person name="Vlamakis H."/>
            <person name="Clish C."/>
            <person name="Bullock K."/>
            <person name="Deik A."/>
            <person name="Scott J."/>
            <person name="Pierce K.A."/>
            <person name="Xavier R.J."/>
            <person name="Alm E.J."/>
        </authorList>
    </citation>
    <scope>NUCLEOTIDE SEQUENCE [LARGE SCALE GENOMIC DNA]</scope>
    <source>
        <strain evidence="1 6">BIOML-A160</strain>
        <strain evidence="2 7">BIOML-A162</strain>
    </source>
</reference>
<evidence type="ECO:0000313" key="3">
    <source>
        <dbReference type="EMBL" id="RHL52214.1"/>
    </source>
</evidence>
<gene>
    <name evidence="3" type="ORF">DW011_25555</name>
    <name evidence="1" type="ORF">GAN75_00050</name>
    <name evidence="2" type="ORF">GAN91_15555</name>
    <name evidence="4" type="ORF">KQP59_02635</name>
</gene>
<dbReference type="Proteomes" id="UP001156216">
    <property type="component" value="Chromosome"/>
</dbReference>
<evidence type="ECO:0000313" key="2">
    <source>
        <dbReference type="EMBL" id="KAB4480458.1"/>
    </source>
</evidence>
<dbReference type="RefSeq" id="WP_004308146.1">
    <property type="nucleotide sequence ID" value="NZ_CAXSMB010000032.1"/>
</dbReference>
<reference evidence="4" key="3">
    <citation type="submission" date="2021-06" db="EMBL/GenBank/DDBJ databases">
        <title>Interrogation of the integrated mobile genetic elements in gut-associated Bacteroides with a consensus prediction approach.</title>
        <authorList>
            <person name="Campbell D.E."/>
            <person name="Leigh J.R."/>
            <person name="Kim T."/>
            <person name="England W."/>
            <person name="Whitaker R.J."/>
            <person name="Degnan P.H."/>
        </authorList>
    </citation>
    <scope>NUCLEOTIDE SEQUENCE</scope>
    <source>
        <strain evidence="4">VPI-BTDOT2</strain>
    </source>
</reference>
<sequence length="296" mass="32930">MDYVAEYNLAGGSIYNSPFISSVPPGISPTAAQTDPNLHWASSHSNDQSGYYNWYVLTGENNDTYNPNAKKLFDDVFFKLGHPGYGYHLPSRWELTGVFSYSGNTQYDSPTNTSNVNEAIEFGGIKKTFANDYFSSGNGVCYALRFKQGTGNPIDDSSLSDFPLATDNNMVCAYRYTRVGSFANHDFTSLLKVDCVYLGSAFTGNISTINNDSWWDSHTSEAVVRIFPAAGYISFPTFISSGLLEARGEYGRYWSSTEFPSLLGNAWNVSFYSYSAFANYRDVKHHGFSVRLFADK</sequence>
<dbReference type="Proteomes" id="UP000436825">
    <property type="component" value="Unassembled WGS sequence"/>
</dbReference>
<reference evidence="3 5" key="1">
    <citation type="submission" date="2018-08" db="EMBL/GenBank/DDBJ databases">
        <title>A genome reference for cultivated species of the human gut microbiota.</title>
        <authorList>
            <person name="Zou Y."/>
            <person name="Xue W."/>
            <person name="Luo G."/>
        </authorList>
    </citation>
    <scope>NUCLEOTIDE SEQUENCE [LARGE SCALE GENOMIC DNA]</scope>
    <source>
        <strain evidence="3 5">AF37-12</strain>
    </source>
</reference>
<evidence type="ECO:0000313" key="1">
    <source>
        <dbReference type="EMBL" id="KAB4458495.1"/>
    </source>
</evidence>